<dbReference type="OrthoDB" id="4246007at2"/>
<evidence type="ECO:0000256" key="1">
    <source>
        <dbReference type="ARBA" id="ARBA00001974"/>
    </source>
</evidence>
<evidence type="ECO:0000256" key="3">
    <source>
        <dbReference type="ARBA" id="ARBA00022827"/>
    </source>
</evidence>
<dbReference type="Proteomes" id="UP000077071">
    <property type="component" value="Chromosome"/>
</dbReference>
<gene>
    <name evidence="5" type="ORF">A6122_0067</name>
</gene>
<dbReference type="Gene3D" id="3.50.50.60">
    <property type="entry name" value="FAD/NAD(P)-binding domain"/>
    <property type="match status" value="1"/>
</dbReference>
<dbReference type="STRING" id="33888.A6122_0067"/>
<dbReference type="Pfam" id="PF01494">
    <property type="entry name" value="FAD_binding_3"/>
    <property type="match status" value="1"/>
</dbReference>
<evidence type="ECO:0000256" key="2">
    <source>
        <dbReference type="ARBA" id="ARBA00022630"/>
    </source>
</evidence>
<dbReference type="GO" id="GO:0016709">
    <property type="term" value="F:oxidoreductase activity, acting on paired donors, with incorporation or reduction of molecular oxygen, NAD(P)H as one donor, and incorporation of one atom of oxygen"/>
    <property type="evidence" value="ECO:0007669"/>
    <property type="project" value="UniProtKB-ARBA"/>
</dbReference>
<dbReference type="PANTHER" id="PTHR43004">
    <property type="entry name" value="TRK SYSTEM POTASSIUM UPTAKE PROTEIN"/>
    <property type="match status" value="1"/>
</dbReference>
<keyword evidence="3" id="KW-0274">FAD</keyword>
<accession>A0A160KP90</accession>
<dbReference type="InterPro" id="IPR036188">
    <property type="entry name" value="FAD/NAD-bd_sf"/>
</dbReference>
<reference evidence="5 6" key="1">
    <citation type="submission" date="2016-05" db="EMBL/GenBank/DDBJ databases">
        <title>Complete genome sequence of Rathayibacter tritici NCPPB 1953.</title>
        <authorList>
            <person name="Park J."/>
            <person name="Lee H.-H."/>
            <person name="Lee S.-W."/>
            <person name="Seo Y.-S."/>
        </authorList>
    </citation>
    <scope>NUCLEOTIDE SEQUENCE [LARGE SCALE GENOMIC DNA]</scope>
    <source>
        <strain evidence="5 6">NCPPB 1953</strain>
    </source>
</reference>
<protein>
    <recommendedName>
        <fullName evidence="4">FAD-binding domain-containing protein</fullName>
    </recommendedName>
</protein>
<sequence length="522" mass="57984">MSGTSMPLQNEVPVLIVGAGPAGLMAAVELTRRAVPVRIIDRLPEASRHSKALGVWPRTFELFQRINPLRQLELAGQYQEGMRYYSDGRRLVTIPYTNEARATVLPQPAIERFLEAELNEHGIHVERGTELVSIDVDDHHASARALRHDGTTETISAGYLIGADGASSAVRKALEIPFAGATYPSTFVVVDATIDGNLDPALTHYFCSTRGILVISALPEGGVRFFTSAPRDTDPDRLDLAGVQRIIDDRGPGTLRLTSARWISAFTVHARQAARIRHGRAFLIGDAAHIHSPAGGQGLNTGIADAHNLAWKIARVHHHHAHERLLGTYELERHPIAEQIVHAADQQTRLWLLTRPHQIILRDLLLRAVARTPYFSRVYLPTLAGLRYRYDSLRHRDQRSRSTAGTLIDALDIFDVSNERLTSLRRALPDDTYTLLFDGNRYDPNLDDVIDSARRVGFHLRTLDRRASRLCTGPPTPGAIRRGRILLVRPDGYIAFAGRTLTPDRLAELTHTSVLDLAQEHA</sequence>
<dbReference type="SUPFAM" id="SSF51905">
    <property type="entry name" value="FAD/NAD(P)-binding domain"/>
    <property type="match status" value="1"/>
</dbReference>
<proteinExistence type="predicted"/>
<keyword evidence="2" id="KW-0285">Flavoprotein</keyword>
<evidence type="ECO:0000313" key="5">
    <source>
        <dbReference type="EMBL" id="AND15236.1"/>
    </source>
</evidence>
<dbReference type="AlphaFoldDB" id="A0A160KP90"/>
<dbReference type="InterPro" id="IPR002938">
    <property type="entry name" value="FAD-bd"/>
</dbReference>
<comment type="cofactor">
    <cofactor evidence="1">
        <name>FAD</name>
        <dbReference type="ChEBI" id="CHEBI:57692"/>
    </cofactor>
</comment>
<dbReference type="InterPro" id="IPR050641">
    <property type="entry name" value="RIFMO-like"/>
</dbReference>
<evidence type="ECO:0000259" key="4">
    <source>
        <dbReference type="Pfam" id="PF01494"/>
    </source>
</evidence>
<dbReference type="KEGG" id="rtn:A6122_0067"/>
<feature type="domain" description="FAD-binding" evidence="4">
    <location>
        <begin position="11"/>
        <end position="343"/>
    </location>
</feature>
<dbReference type="PRINTS" id="PR00420">
    <property type="entry name" value="RNGMNOXGNASE"/>
</dbReference>
<name>A0A160KP90_9MICO</name>
<dbReference type="PANTHER" id="PTHR43004:SF19">
    <property type="entry name" value="BINDING MONOOXYGENASE, PUTATIVE (JCVI)-RELATED"/>
    <property type="match status" value="1"/>
</dbReference>
<evidence type="ECO:0000313" key="6">
    <source>
        <dbReference type="Proteomes" id="UP000077071"/>
    </source>
</evidence>
<dbReference type="PATRIC" id="fig|33888.3.peg.76"/>
<dbReference type="EMBL" id="CP015515">
    <property type="protein sequence ID" value="AND15236.1"/>
    <property type="molecule type" value="Genomic_DNA"/>
</dbReference>
<dbReference type="GO" id="GO:0071949">
    <property type="term" value="F:FAD binding"/>
    <property type="evidence" value="ECO:0007669"/>
    <property type="project" value="InterPro"/>
</dbReference>
<keyword evidence="6" id="KW-1185">Reference proteome</keyword>
<dbReference type="RefSeq" id="WP_068250178.1">
    <property type="nucleotide sequence ID" value="NZ_CP015515.1"/>
</dbReference>
<organism evidence="5 6">
    <name type="scientific">Rathayibacter tritici</name>
    <dbReference type="NCBI Taxonomy" id="33888"/>
    <lineage>
        <taxon>Bacteria</taxon>
        <taxon>Bacillati</taxon>
        <taxon>Actinomycetota</taxon>
        <taxon>Actinomycetes</taxon>
        <taxon>Micrococcales</taxon>
        <taxon>Microbacteriaceae</taxon>
        <taxon>Rathayibacter</taxon>
    </lineage>
</organism>
<dbReference type="Gene3D" id="3.30.70.2450">
    <property type="match status" value="1"/>
</dbReference>
<dbReference type="Gene3D" id="3.40.30.120">
    <property type="match status" value="1"/>
</dbReference>